<protein>
    <submittedName>
        <fullName evidence="2">Uncharacterized protein</fullName>
    </submittedName>
</protein>
<sequence>MLILGTILPSTLGQHLGIHAYRAMQAFVYFPGGPFAYLLSTRTNQPIYIIYRLYKVWGTNWLIGLLANVATGVSVVITQTLRKPTQ</sequence>
<dbReference type="Proteomes" id="UP001218188">
    <property type="component" value="Unassembled WGS sequence"/>
</dbReference>
<dbReference type="EMBL" id="JARJCM010000025">
    <property type="protein sequence ID" value="KAJ7039894.1"/>
    <property type="molecule type" value="Genomic_DNA"/>
</dbReference>
<keyword evidence="1" id="KW-0812">Transmembrane</keyword>
<evidence type="ECO:0000313" key="2">
    <source>
        <dbReference type="EMBL" id="KAJ7039894.1"/>
    </source>
</evidence>
<comment type="caution">
    <text evidence="2">The sequence shown here is derived from an EMBL/GenBank/DDBJ whole genome shotgun (WGS) entry which is preliminary data.</text>
</comment>
<evidence type="ECO:0000256" key="1">
    <source>
        <dbReference type="SAM" id="Phobius"/>
    </source>
</evidence>
<name>A0AAD6XC63_9AGAR</name>
<keyword evidence="1" id="KW-1133">Transmembrane helix</keyword>
<accession>A0AAD6XC63</accession>
<proteinExistence type="predicted"/>
<gene>
    <name evidence="2" type="ORF">C8F04DRAFT_1392151</name>
</gene>
<dbReference type="AlphaFoldDB" id="A0AAD6XC63"/>
<reference evidence="2" key="1">
    <citation type="submission" date="2023-03" db="EMBL/GenBank/DDBJ databases">
        <title>Massive genome expansion in bonnet fungi (Mycena s.s.) driven by repeated elements and novel gene families across ecological guilds.</title>
        <authorList>
            <consortium name="Lawrence Berkeley National Laboratory"/>
            <person name="Harder C.B."/>
            <person name="Miyauchi S."/>
            <person name="Viragh M."/>
            <person name="Kuo A."/>
            <person name="Thoen E."/>
            <person name="Andreopoulos B."/>
            <person name="Lu D."/>
            <person name="Skrede I."/>
            <person name="Drula E."/>
            <person name="Henrissat B."/>
            <person name="Morin E."/>
            <person name="Kohler A."/>
            <person name="Barry K."/>
            <person name="LaButti K."/>
            <person name="Morin E."/>
            <person name="Salamov A."/>
            <person name="Lipzen A."/>
            <person name="Mereny Z."/>
            <person name="Hegedus B."/>
            <person name="Baldrian P."/>
            <person name="Stursova M."/>
            <person name="Weitz H."/>
            <person name="Taylor A."/>
            <person name="Grigoriev I.V."/>
            <person name="Nagy L.G."/>
            <person name="Martin F."/>
            <person name="Kauserud H."/>
        </authorList>
    </citation>
    <scope>NUCLEOTIDE SEQUENCE</scope>
    <source>
        <strain evidence="2">CBHHK200</strain>
    </source>
</reference>
<feature type="transmembrane region" description="Helical" evidence="1">
    <location>
        <begin position="23"/>
        <end position="40"/>
    </location>
</feature>
<keyword evidence="3" id="KW-1185">Reference proteome</keyword>
<evidence type="ECO:0000313" key="3">
    <source>
        <dbReference type="Proteomes" id="UP001218188"/>
    </source>
</evidence>
<feature type="transmembrane region" description="Helical" evidence="1">
    <location>
        <begin position="61"/>
        <end position="81"/>
    </location>
</feature>
<organism evidence="2 3">
    <name type="scientific">Mycena alexandri</name>
    <dbReference type="NCBI Taxonomy" id="1745969"/>
    <lineage>
        <taxon>Eukaryota</taxon>
        <taxon>Fungi</taxon>
        <taxon>Dikarya</taxon>
        <taxon>Basidiomycota</taxon>
        <taxon>Agaricomycotina</taxon>
        <taxon>Agaricomycetes</taxon>
        <taxon>Agaricomycetidae</taxon>
        <taxon>Agaricales</taxon>
        <taxon>Marasmiineae</taxon>
        <taxon>Mycenaceae</taxon>
        <taxon>Mycena</taxon>
    </lineage>
</organism>
<keyword evidence="1" id="KW-0472">Membrane</keyword>